<dbReference type="EMBL" id="NGJK01000081">
    <property type="protein sequence ID" value="RAP02610.1"/>
    <property type="molecule type" value="Genomic_DNA"/>
</dbReference>
<organism evidence="2 3">
    <name type="scientific">Methanosphaera stadtmanae</name>
    <dbReference type="NCBI Taxonomy" id="2317"/>
    <lineage>
        <taxon>Archaea</taxon>
        <taxon>Methanobacteriati</taxon>
        <taxon>Methanobacteriota</taxon>
        <taxon>Methanomada group</taxon>
        <taxon>Methanobacteria</taxon>
        <taxon>Methanobacteriales</taxon>
        <taxon>Methanobacteriaceae</taxon>
        <taxon>Methanosphaera</taxon>
    </lineage>
</organism>
<dbReference type="RefSeq" id="WP_112149711.1">
    <property type="nucleotide sequence ID" value="NZ_CATZNA010000045.1"/>
</dbReference>
<feature type="coiled-coil region" evidence="1">
    <location>
        <begin position="142"/>
        <end position="169"/>
    </location>
</feature>
<name>A0A328Q7A2_9EURY</name>
<keyword evidence="1" id="KW-0175">Coiled coil</keyword>
<evidence type="ECO:0000313" key="2">
    <source>
        <dbReference type="EMBL" id="RAP02610.1"/>
    </source>
</evidence>
<evidence type="ECO:0000313" key="3">
    <source>
        <dbReference type="Proteomes" id="UP000248557"/>
    </source>
</evidence>
<dbReference type="AlphaFoldDB" id="A0A328Q7A2"/>
<evidence type="ECO:0000256" key="1">
    <source>
        <dbReference type="SAM" id="Coils"/>
    </source>
</evidence>
<gene>
    <name evidence="2" type="ORF">CA615_06530</name>
</gene>
<sequence>MNCLTSKLIVYRNIDKESILFKLSEIFKDFKTNDYEDEEIINRIYTQINRLLSLATSYGFDKNLWHNYLAFILATVENPFTLVSEKVGVNEGSVNEFTKNDFLIIKQLFDYDFSEIEEKLGINCFSIITNYHAIIKKEQLFNKDVSIKVQELSNLIEEASNEMEIYDIVTDFYKRYGVGKFGLNRAFRLSHDENSDFIIPITSLDDVTLDNLVGYEMQKKKLIRNTEAFVNGKKANNVLLYGDAGTGKSTSIKAILNQYYDKGLRMIELYKHEAKYLSKVISQIKNRNYRFIIYMDDLSFEESESEYKYLKALIEGGLETNPDNVLIYATSNRRHLIKETWNERTNTSSGEEMYRSDTIREKLSLVDRFGMSIGYYKPTMKEYFNIVITLAKDYPEIKLSEKELEQEANKWIMTHGGPSGRTAQQLIYYLLGDN</sequence>
<dbReference type="InterPro" id="IPR008533">
    <property type="entry name" value="DUF815"/>
</dbReference>
<reference evidence="2 3" key="1">
    <citation type="submission" date="2017-05" db="EMBL/GenBank/DDBJ databases">
        <title>Host range expansion of the Methanosphaera genus to humans and monogastric animals involves recent and extensive reduction in genome content.</title>
        <authorList>
            <person name="Hoedt E.C."/>
            <person name="Volmer J.G."/>
            <person name="Parks D.H."/>
            <person name="Rosewarne C.P."/>
            <person name="Denman S.E."/>
            <person name="Mcsweeney C.S."/>
            <person name="O Cuiv P."/>
            <person name="Hugenholtz P."/>
            <person name="Tyson G.W."/>
            <person name="Morrison M."/>
        </authorList>
    </citation>
    <scope>NUCLEOTIDE SEQUENCE [LARGE SCALE GENOMIC DNA]</scope>
    <source>
        <strain evidence="2 3">PA5</strain>
    </source>
</reference>
<dbReference type="SUPFAM" id="SSF52540">
    <property type="entry name" value="P-loop containing nucleoside triphosphate hydrolases"/>
    <property type="match status" value="1"/>
</dbReference>
<dbReference type="PANTHER" id="PTHR42935">
    <property type="entry name" value="SLR0930 PROTEIN"/>
    <property type="match status" value="1"/>
</dbReference>
<proteinExistence type="predicted"/>
<dbReference type="Proteomes" id="UP000248557">
    <property type="component" value="Unassembled WGS sequence"/>
</dbReference>
<accession>A0A328Q7A2</accession>
<dbReference type="PANTHER" id="PTHR42935:SF1">
    <property type="entry name" value="SLR0930 PROTEIN"/>
    <property type="match status" value="1"/>
</dbReference>
<comment type="caution">
    <text evidence="2">The sequence shown here is derived from an EMBL/GenBank/DDBJ whole genome shotgun (WGS) entry which is preliminary data.</text>
</comment>
<dbReference type="Pfam" id="PF05673">
    <property type="entry name" value="DUF815"/>
    <property type="match status" value="1"/>
</dbReference>
<dbReference type="Gene3D" id="3.40.50.300">
    <property type="entry name" value="P-loop containing nucleotide triphosphate hydrolases"/>
    <property type="match status" value="1"/>
</dbReference>
<protein>
    <submittedName>
        <fullName evidence="2">AAA family ATPase</fullName>
    </submittedName>
</protein>
<dbReference type="InterPro" id="IPR027417">
    <property type="entry name" value="P-loop_NTPase"/>
</dbReference>